<feature type="transmembrane region" description="Helical" evidence="11">
    <location>
        <begin position="115"/>
        <end position="133"/>
    </location>
</feature>
<evidence type="ECO:0000256" key="8">
    <source>
        <dbReference type="ARBA" id="ARBA00022989"/>
    </source>
</evidence>
<dbReference type="InterPro" id="IPR037185">
    <property type="entry name" value="EmrE-like"/>
</dbReference>
<dbReference type="GO" id="GO:0009103">
    <property type="term" value="P:lipopolysaccharide biosynthetic process"/>
    <property type="evidence" value="ECO:0007669"/>
    <property type="project" value="UniProtKB-KW"/>
</dbReference>
<evidence type="ECO:0000256" key="4">
    <source>
        <dbReference type="ARBA" id="ARBA00022519"/>
    </source>
</evidence>
<feature type="transmembrane region" description="Helical" evidence="11">
    <location>
        <begin position="262"/>
        <end position="278"/>
    </location>
</feature>
<dbReference type="RefSeq" id="WP_086449693.1">
    <property type="nucleotide sequence ID" value="NZ_MSPP01000001.1"/>
</dbReference>
<dbReference type="OrthoDB" id="9783707at2"/>
<evidence type="ECO:0000256" key="9">
    <source>
        <dbReference type="ARBA" id="ARBA00023098"/>
    </source>
</evidence>
<dbReference type="GO" id="GO:0022857">
    <property type="term" value="F:transmembrane transporter activity"/>
    <property type="evidence" value="ECO:0007669"/>
    <property type="project" value="InterPro"/>
</dbReference>
<feature type="domain" description="EamA" evidence="12">
    <location>
        <begin position="7"/>
        <end position="131"/>
    </location>
</feature>
<keyword evidence="2" id="KW-1003">Cell membrane</keyword>
<organism evidence="13 14">
    <name type="scientific">Marivivens niveibacter</name>
    <dbReference type="NCBI Taxonomy" id="1930667"/>
    <lineage>
        <taxon>Bacteria</taxon>
        <taxon>Pseudomonadati</taxon>
        <taxon>Pseudomonadota</taxon>
        <taxon>Alphaproteobacteria</taxon>
        <taxon>Rhodobacterales</taxon>
        <taxon>Paracoccaceae</taxon>
        <taxon>Marivivens group</taxon>
        <taxon>Marivivens</taxon>
    </lineage>
</organism>
<keyword evidence="5" id="KW-0441">Lipid A biosynthesis</keyword>
<feature type="transmembrane region" description="Helical" evidence="11">
    <location>
        <begin position="6"/>
        <end position="26"/>
    </location>
</feature>
<keyword evidence="4" id="KW-0997">Cell inner membrane</keyword>
<dbReference type="PANTHER" id="PTHR30561:SF9">
    <property type="entry name" value="4-AMINO-4-DEOXY-L-ARABINOSE-PHOSPHOUNDECAPRENOL FLIPPASE SUBUNIT ARNF-RELATED"/>
    <property type="match status" value="1"/>
</dbReference>
<keyword evidence="8 11" id="KW-1133">Transmembrane helix</keyword>
<proteinExistence type="predicted"/>
<accession>A0A251WZX2</accession>
<dbReference type="SUPFAM" id="SSF103481">
    <property type="entry name" value="Multidrug resistance efflux transporter EmrE"/>
    <property type="match status" value="2"/>
</dbReference>
<sequence length="280" mass="29465">MDSHVYAAVLLAALLHAGWNSVLKIGLDRLSTVYMLSLVQAAIAIPILPFIDPPTWSATWPWLVLAAVLHTGYKVFLIQAYAHADLSQAYPLARGTAPLIVAVVSAAFLGTQFTSLSVLSIALISGGVIVMAVGGKSAKPINGRALFYAFGTAAFTASYTLADGMGARASGSASAFILWMVIGDAIGMTIYTLTVRKRSPWTAIATAWKPGLVAGAMSLGSYWIAIWAFTVAPIALVAALRESSILFAVLIAAVILRENVTLWRWISAAAIAVGVITMKA</sequence>
<evidence type="ECO:0000256" key="7">
    <source>
        <dbReference type="ARBA" id="ARBA00022985"/>
    </source>
</evidence>
<protein>
    <submittedName>
        <fullName evidence="13">EamA family transporter</fullName>
    </submittedName>
</protein>
<evidence type="ECO:0000256" key="3">
    <source>
        <dbReference type="ARBA" id="ARBA00022516"/>
    </source>
</evidence>
<feature type="transmembrane region" description="Helical" evidence="11">
    <location>
        <begin position="145"/>
        <end position="162"/>
    </location>
</feature>
<feature type="transmembrane region" description="Helical" evidence="11">
    <location>
        <begin position="234"/>
        <end position="255"/>
    </location>
</feature>
<keyword evidence="7" id="KW-0448">Lipopolysaccharide biosynthesis</keyword>
<keyword evidence="14" id="KW-1185">Reference proteome</keyword>
<feature type="transmembrane region" description="Helical" evidence="11">
    <location>
        <begin position="207"/>
        <end position="228"/>
    </location>
</feature>
<evidence type="ECO:0000256" key="2">
    <source>
        <dbReference type="ARBA" id="ARBA00022475"/>
    </source>
</evidence>
<feature type="domain" description="EamA" evidence="12">
    <location>
        <begin position="145"/>
        <end position="277"/>
    </location>
</feature>
<keyword evidence="3" id="KW-0444">Lipid biosynthesis</keyword>
<reference evidence="13 14" key="1">
    <citation type="submission" date="2016-12" db="EMBL/GenBank/DDBJ databases">
        <title>The draft genome sequence of HSLHS2.</title>
        <authorList>
            <person name="Hu D."/>
            <person name="Wang L."/>
            <person name="Shao Z."/>
        </authorList>
    </citation>
    <scope>NUCLEOTIDE SEQUENCE [LARGE SCALE GENOMIC DNA]</scope>
    <source>
        <strain evidence="13">MCCC 1A06712</strain>
    </source>
</reference>
<feature type="transmembrane region" description="Helical" evidence="11">
    <location>
        <begin position="174"/>
        <end position="195"/>
    </location>
</feature>
<dbReference type="InterPro" id="IPR000390">
    <property type="entry name" value="Small_drug/metabolite_transptr"/>
</dbReference>
<dbReference type="GO" id="GO:0005886">
    <property type="term" value="C:plasma membrane"/>
    <property type="evidence" value="ECO:0007669"/>
    <property type="project" value="UniProtKB-SubCell"/>
</dbReference>
<dbReference type="PANTHER" id="PTHR30561">
    <property type="entry name" value="SMR FAMILY PROTON-DEPENDENT DRUG EFFLUX TRANSPORTER SUGE"/>
    <property type="match status" value="1"/>
</dbReference>
<dbReference type="Proteomes" id="UP000194664">
    <property type="component" value="Unassembled WGS sequence"/>
</dbReference>
<keyword evidence="9" id="KW-0443">Lipid metabolism</keyword>
<gene>
    <name evidence="13" type="ORF">BVC71_00545</name>
</gene>
<evidence type="ECO:0000256" key="6">
    <source>
        <dbReference type="ARBA" id="ARBA00022692"/>
    </source>
</evidence>
<dbReference type="Pfam" id="PF00892">
    <property type="entry name" value="EamA"/>
    <property type="match status" value="2"/>
</dbReference>
<dbReference type="AlphaFoldDB" id="A0A251WZX2"/>
<evidence type="ECO:0000256" key="10">
    <source>
        <dbReference type="ARBA" id="ARBA00023136"/>
    </source>
</evidence>
<name>A0A251WZX2_9RHOB</name>
<evidence type="ECO:0000259" key="12">
    <source>
        <dbReference type="Pfam" id="PF00892"/>
    </source>
</evidence>
<keyword evidence="6 11" id="KW-0812">Transmembrane</keyword>
<feature type="transmembrane region" description="Helical" evidence="11">
    <location>
        <begin position="33"/>
        <end position="51"/>
    </location>
</feature>
<evidence type="ECO:0000313" key="14">
    <source>
        <dbReference type="Proteomes" id="UP000194664"/>
    </source>
</evidence>
<comment type="subcellular location">
    <subcellularLocation>
        <location evidence="1">Cell membrane</location>
        <topology evidence="1">Multi-pass membrane protein</topology>
    </subcellularLocation>
</comment>
<keyword evidence="10 11" id="KW-0472">Membrane</keyword>
<feature type="transmembrane region" description="Helical" evidence="11">
    <location>
        <begin position="89"/>
        <end position="109"/>
    </location>
</feature>
<dbReference type="GO" id="GO:0009245">
    <property type="term" value="P:lipid A biosynthetic process"/>
    <property type="evidence" value="ECO:0007669"/>
    <property type="project" value="UniProtKB-KW"/>
</dbReference>
<evidence type="ECO:0000313" key="13">
    <source>
        <dbReference type="EMBL" id="OUD10040.1"/>
    </source>
</evidence>
<evidence type="ECO:0000256" key="1">
    <source>
        <dbReference type="ARBA" id="ARBA00004651"/>
    </source>
</evidence>
<feature type="transmembrane region" description="Helical" evidence="11">
    <location>
        <begin position="57"/>
        <end position="77"/>
    </location>
</feature>
<dbReference type="InterPro" id="IPR000620">
    <property type="entry name" value="EamA_dom"/>
</dbReference>
<dbReference type="EMBL" id="MSPP01000001">
    <property type="protein sequence ID" value="OUD10040.1"/>
    <property type="molecule type" value="Genomic_DNA"/>
</dbReference>
<evidence type="ECO:0000256" key="5">
    <source>
        <dbReference type="ARBA" id="ARBA00022556"/>
    </source>
</evidence>
<evidence type="ECO:0000256" key="11">
    <source>
        <dbReference type="SAM" id="Phobius"/>
    </source>
</evidence>
<dbReference type="Gene3D" id="1.10.3730.20">
    <property type="match status" value="2"/>
</dbReference>
<comment type="caution">
    <text evidence="13">The sequence shown here is derived from an EMBL/GenBank/DDBJ whole genome shotgun (WGS) entry which is preliminary data.</text>
</comment>